<keyword evidence="1" id="KW-0472">Membrane</keyword>
<dbReference type="AlphaFoldDB" id="A0A1G2PFK8"/>
<comment type="caution">
    <text evidence="2">The sequence shown here is derived from an EMBL/GenBank/DDBJ whole genome shotgun (WGS) entry which is preliminary data.</text>
</comment>
<organism evidence="2 3">
    <name type="scientific">Candidatus Terrybacteria bacterium RIFCSPHIGHO2_01_FULL_43_35</name>
    <dbReference type="NCBI Taxonomy" id="1802361"/>
    <lineage>
        <taxon>Bacteria</taxon>
        <taxon>Candidatus Terryibacteriota</taxon>
    </lineage>
</organism>
<dbReference type="PANTHER" id="PTHR39157">
    <property type="entry name" value="INTEGRAL MEMBRANE PROTEIN-RELATED"/>
    <property type="match status" value="1"/>
</dbReference>
<evidence type="ECO:0000313" key="3">
    <source>
        <dbReference type="Proteomes" id="UP000178869"/>
    </source>
</evidence>
<evidence type="ECO:0000256" key="1">
    <source>
        <dbReference type="SAM" id="Phobius"/>
    </source>
</evidence>
<dbReference type="EMBL" id="MHSR01000016">
    <property type="protein sequence ID" value="OHA46382.1"/>
    <property type="molecule type" value="Genomic_DNA"/>
</dbReference>
<feature type="transmembrane region" description="Helical" evidence="1">
    <location>
        <begin position="116"/>
        <end position="137"/>
    </location>
</feature>
<proteinExistence type="predicted"/>
<accession>A0A1G2PFK8</accession>
<keyword evidence="1" id="KW-1133">Transmembrane helix</keyword>
<feature type="transmembrane region" description="Helical" evidence="1">
    <location>
        <begin position="144"/>
        <end position="165"/>
    </location>
</feature>
<name>A0A1G2PFK8_9BACT</name>
<sequence>MIKLKNIFQSRQIEIKDPPIVHKLFSEVGPWSFVWLALRIYLGWGWLSAGWEKIIGEGAHPWGAQAILGFWNKAVVIPAAPARPAIAYDWYRSFLDFLINIHAESWMAPLVAWGEFLVGVGLIVGAFVGITAFFGALLNMNFMLAGAASTNPVMLLLAILLMLAWKNAGWWGLDRWLLPKLGTPWSRVNIVG</sequence>
<dbReference type="Proteomes" id="UP000178869">
    <property type="component" value="Unassembled WGS sequence"/>
</dbReference>
<dbReference type="PANTHER" id="PTHR39157:SF1">
    <property type="entry name" value="DOXX FAMILY PROTEIN"/>
    <property type="match status" value="1"/>
</dbReference>
<reference evidence="2 3" key="1">
    <citation type="journal article" date="2016" name="Nat. Commun.">
        <title>Thousands of microbial genomes shed light on interconnected biogeochemical processes in an aquifer system.</title>
        <authorList>
            <person name="Anantharaman K."/>
            <person name="Brown C.T."/>
            <person name="Hug L.A."/>
            <person name="Sharon I."/>
            <person name="Castelle C.J."/>
            <person name="Probst A.J."/>
            <person name="Thomas B.C."/>
            <person name="Singh A."/>
            <person name="Wilkins M.J."/>
            <person name="Karaoz U."/>
            <person name="Brodie E.L."/>
            <person name="Williams K.H."/>
            <person name="Hubbard S.S."/>
            <person name="Banfield J.F."/>
        </authorList>
    </citation>
    <scope>NUCLEOTIDE SEQUENCE [LARGE SCALE GENOMIC DNA]</scope>
</reference>
<gene>
    <name evidence="2" type="ORF">A2828_00325</name>
</gene>
<keyword evidence="1" id="KW-0812">Transmembrane</keyword>
<evidence type="ECO:0000313" key="2">
    <source>
        <dbReference type="EMBL" id="OHA46382.1"/>
    </source>
</evidence>
<protein>
    <submittedName>
        <fullName evidence="2">DoxX family protein</fullName>
    </submittedName>
</protein>